<dbReference type="OrthoDB" id="4868522at2759"/>
<feature type="non-terminal residue" evidence="2">
    <location>
        <position position="1"/>
    </location>
</feature>
<evidence type="ECO:0000313" key="2">
    <source>
        <dbReference type="EMBL" id="KID70702.1"/>
    </source>
</evidence>
<dbReference type="HOGENOM" id="CLU_161507_0_0_1"/>
<evidence type="ECO:0000256" key="1">
    <source>
        <dbReference type="SAM" id="MobiDB-lite"/>
    </source>
</evidence>
<reference evidence="2 3" key="1">
    <citation type="journal article" date="2014" name="Proc. Natl. Acad. Sci. U.S.A.">
        <title>Trajectory and genomic determinants of fungal-pathogen speciation and host adaptation.</title>
        <authorList>
            <person name="Hu X."/>
            <person name="Xiao G."/>
            <person name="Zheng P."/>
            <person name="Shang Y."/>
            <person name="Su Y."/>
            <person name="Zhang X."/>
            <person name="Liu X."/>
            <person name="Zhan S."/>
            <person name="St Leger R.J."/>
            <person name="Wang C."/>
        </authorList>
    </citation>
    <scope>NUCLEOTIDE SEQUENCE [LARGE SCALE GENOMIC DNA]</scope>
    <source>
        <strain evidence="2 3">ARSEF 549</strain>
    </source>
</reference>
<sequence length="127" mass="14148">MAMVHPHKRYDSDSGSDDAVSMNIPYQARGSDYSSFPPPPVPAATIREKRARLQPPPRPVETIPPLPPVPVVVPQPTSPVGLGLLSPPLTALRPKRKTILERIDGWWDLGLLEKRQTLFGKHRNELH</sequence>
<feature type="region of interest" description="Disordered" evidence="1">
    <location>
        <begin position="1"/>
        <end position="43"/>
    </location>
</feature>
<dbReference type="VEuPathDB" id="FungiDB:MAN_00301"/>
<gene>
    <name evidence="2" type="ORF">MAN_00301</name>
</gene>
<accession>A0A0B4FSL0</accession>
<proteinExistence type="predicted"/>
<protein>
    <submittedName>
        <fullName evidence="2">Uncharacterized protein</fullName>
    </submittedName>
</protein>
<dbReference type="AlphaFoldDB" id="A0A0B4FSL0"/>
<name>A0A0B4FSL0_METAF</name>
<organism evidence="2 3">
    <name type="scientific">Metarhizium anisopliae (strain ARSEF 549)</name>
    <dbReference type="NCBI Taxonomy" id="3151832"/>
    <lineage>
        <taxon>Eukaryota</taxon>
        <taxon>Fungi</taxon>
        <taxon>Dikarya</taxon>
        <taxon>Ascomycota</taxon>
        <taxon>Pezizomycotina</taxon>
        <taxon>Sordariomycetes</taxon>
        <taxon>Hypocreomycetidae</taxon>
        <taxon>Hypocreales</taxon>
        <taxon>Clavicipitaceae</taxon>
        <taxon>Metarhizium</taxon>
    </lineage>
</organism>
<dbReference type="Proteomes" id="UP000031186">
    <property type="component" value="Unassembled WGS sequence"/>
</dbReference>
<comment type="caution">
    <text evidence="2">The sequence shown here is derived from an EMBL/GenBank/DDBJ whole genome shotgun (WGS) entry which is preliminary data.</text>
</comment>
<keyword evidence="3" id="KW-1185">Reference proteome</keyword>
<evidence type="ECO:0000313" key="3">
    <source>
        <dbReference type="Proteomes" id="UP000031186"/>
    </source>
</evidence>
<dbReference type="EMBL" id="AZNF01000001">
    <property type="protein sequence ID" value="KID70702.1"/>
    <property type="molecule type" value="Genomic_DNA"/>
</dbReference>